<gene>
    <name evidence="1" type="ORF">MLD38_004554</name>
</gene>
<proteinExistence type="predicted"/>
<name>A0ACB9S5R6_9MYRT</name>
<dbReference type="EMBL" id="CM042881">
    <property type="protein sequence ID" value="KAI4386638.1"/>
    <property type="molecule type" value="Genomic_DNA"/>
</dbReference>
<comment type="caution">
    <text evidence="1">The sequence shown here is derived from an EMBL/GenBank/DDBJ whole genome shotgun (WGS) entry which is preliminary data.</text>
</comment>
<reference evidence="2" key="1">
    <citation type="journal article" date="2023" name="Front. Plant Sci.">
        <title>Chromosomal-level genome assembly of Melastoma candidum provides insights into trichome evolution.</title>
        <authorList>
            <person name="Zhong Y."/>
            <person name="Wu W."/>
            <person name="Sun C."/>
            <person name="Zou P."/>
            <person name="Liu Y."/>
            <person name="Dai S."/>
            <person name="Zhou R."/>
        </authorList>
    </citation>
    <scope>NUCLEOTIDE SEQUENCE [LARGE SCALE GENOMIC DNA]</scope>
</reference>
<keyword evidence="2" id="KW-1185">Reference proteome</keyword>
<sequence length="861" mass="93598">MARGQVLFVGVMLIYMSSAGVASAEYLKYKDPKQPLGARIKDLLRRMTLEEKIGQMTQIERTVASADVMRNYYIGSVLSGGGSAPSQEASPQAWINMVNDFQSGSLSTRLGIPMIYGIDAVHGHNNVYGATIFPHNVGLGATGEPKLVRRIGVATALEVRATGIPYVFAPCIAVCRDPRWGRCYESYSEDPSVVRAMTEVVNGLQGEIPKGSRLGVPFVAGKKNVVACAKHYVGDGGTTRGINENNTVTSWHGLLSIHMTGYFTSIIKGVSTVMVSYSSVNGVKMHANRDLVTGILKKTLRFRGFVISDWQGIDRITTPPHSNYSYSIYAGISAGIDMVGFFQVYVQFSEELGIQLTGDFNLWQIMVPYNYTELIDGLTYQVNNNLIPVSRIDDAVRRILRVKFMMGLFEDPMADTSLVYQLGSREHRELAREAVRKSLVLLKNGESVDKPLLPLPKKAGKILVAGSHADNLGSQCGGWTIEWQGLSGNNLTIGTTILSAIKSTVDLTTQVVYEENPEAKYVKSGEFSYAIVVVGEPPYAETQGDNLNLTIPEPGPSTISNVCGEVKCVVVIISGRPLVIEPYVNMMGAIVAAWLPGTEGQGVADVLFGDYGFTAKLPRTWFRRVDQLPMNVGDDHYDPLYPFGQREREREIKEAILRRAGFLAWEVPALPFPGTDEIAGSEEQLFSDVKKESWNDEKVISREAGKGKSANAPGKKKSKKGGLSMFLSGALDDVPKEAGPPPPLPKSEGPAWGGAKLPRGSTSLREILDEQKTNKDVSPIMGGRAKQGEVADADKSEGRMNLSLLVPSSPIAVRQPPQSSHGLDAERGNPSLGVFRDATSRISAIPEGYPTTVGPLSLLYW</sequence>
<accession>A0ACB9S5R6</accession>
<evidence type="ECO:0000313" key="1">
    <source>
        <dbReference type="EMBL" id="KAI4386638.1"/>
    </source>
</evidence>
<evidence type="ECO:0000313" key="2">
    <source>
        <dbReference type="Proteomes" id="UP001057402"/>
    </source>
</evidence>
<dbReference type="Proteomes" id="UP001057402">
    <property type="component" value="Chromosome 2"/>
</dbReference>
<organism evidence="1 2">
    <name type="scientific">Melastoma candidum</name>
    <dbReference type="NCBI Taxonomy" id="119954"/>
    <lineage>
        <taxon>Eukaryota</taxon>
        <taxon>Viridiplantae</taxon>
        <taxon>Streptophyta</taxon>
        <taxon>Embryophyta</taxon>
        <taxon>Tracheophyta</taxon>
        <taxon>Spermatophyta</taxon>
        <taxon>Magnoliopsida</taxon>
        <taxon>eudicotyledons</taxon>
        <taxon>Gunneridae</taxon>
        <taxon>Pentapetalae</taxon>
        <taxon>rosids</taxon>
        <taxon>malvids</taxon>
        <taxon>Myrtales</taxon>
        <taxon>Melastomataceae</taxon>
        <taxon>Melastomatoideae</taxon>
        <taxon>Melastomateae</taxon>
        <taxon>Melastoma</taxon>
    </lineage>
</organism>
<protein>
    <submittedName>
        <fullName evidence="1">Uncharacterized protein</fullName>
    </submittedName>
</protein>